<dbReference type="PANTHER" id="PTHR46491">
    <property type="entry name" value="CDGSH IRON SULFUR DOMAIN PROTEIN HOMOLOG"/>
    <property type="match status" value="1"/>
</dbReference>
<evidence type="ECO:0000256" key="1">
    <source>
        <dbReference type="ARBA" id="ARBA00022714"/>
    </source>
</evidence>
<keyword evidence="3" id="KW-0408">Iron</keyword>
<evidence type="ECO:0000313" key="7">
    <source>
        <dbReference type="EMBL" id="MEJ8568144.1"/>
    </source>
</evidence>
<dbReference type="InterPro" id="IPR018967">
    <property type="entry name" value="FeS-contain_CDGSH-typ"/>
</dbReference>
<dbReference type="AlphaFoldDB" id="A0AAW9RGN6"/>
<dbReference type="Gene3D" id="3.40.5.90">
    <property type="entry name" value="CDGSH iron-sulfur domain, mitoNEET-type"/>
    <property type="match status" value="2"/>
</dbReference>
<evidence type="ECO:0000259" key="6">
    <source>
        <dbReference type="SMART" id="SM00704"/>
    </source>
</evidence>
<gene>
    <name evidence="7" type="ORF">V3330_10945</name>
</gene>
<keyword evidence="4" id="KW-0411">Iron-sulfur</keyword>
<dbReference type="GO" id="GO:0005737">
    <property type="term" value="C:cytoplasm"/>
    <property type="evidence" value="ECO:0007669"/>
    <property type="project" value="UniProtKB-ARBA"/>
</dbReference>
<dbReference type="EMBL" id="JAZHOG010000006">
    <property type="protein sequence ID" value="MEJ8568144.1"/>
    <property type="molecule type" value="Genomic_DNA"/>
</dbReference>
<evidence type="ECO:0000256" key="2">
    <source>
        <dbReference type="ARBA" id="ARBA00022723"/>
    </source>
</evidence>
<dbReference type="PANTHER" id="PTHR46491:SF3">
    <property type="entry name" value="CDGSH IRON-SULFUR DOMAIN-CONTAINING PROTEIN 3, MITOCHONDRIAL"/>
    <property type="match status" value="1"/>
</dbReference>
<name>A0AAW9RGN6_9GAMM</name>
<dbReference type="RefSeq" id="WP_354695464.1">
    <property type="nucleotide sequence ID" value="NZ_JAZHOG010000006.1"/>
</dbReference>
<dbReference type="InterPro" id="IPR042216">
    <property type="entry name" value="MitoNEET_CISD"/>
</dbReference>
<dbReference type="SMART" id="SM00704">
    <property type="entry name" value="ZnF_CDGSH"/>
    <property type="match status" value="2"/>
</dbReference>
<comment type="caution">
    <text evidence="7">The sequence shown here is derived from an EMBL/GenBank/DDBJ whole genome shotgun (WGS) entry which is preliminary data.</text>
</comment>
<organism evidence="7 8">
    <name type="scientific">Elongatibacter sediminis</name>
    <dbReference type="NCBI Taxonomy" id="3119006"/>
    <lineage>
        <taxon>Bacteria</taxon>
        <taxon>Pseudomonadati</taxon>
        <taxon>Pseudomonadota</taxon>
        <taxon>Gammaproteobacteria</taxon>
        <taxon>Chromatiales</taxon>
        <taxon>Wenzhouxiangellaceae</taxon>
        <taxon>Elongatibacter</taxon>
    </lineage>
</organism>
<dbReference type="InterPro" id="IPR052950">
    <property type="entry name" value="CISD"/>
</dbReference>
<evidence type="ECO:0000256" key="4">
    <source>
        <dbReference type="ARBA" id="ARBA00023014"/>
    </source>
</evidence>
<keyword evidence="8" id="KW-1185">Reference proteome</keyword>
<evidence type="ECO:0000256" key="5">
    <source>
        <dbReference type="SAM" id="MobiDB-lite"/>
    </source>
</evidence>
<accession>A0AAW9RGN6</accession>
<evidence type="ECO:0000256" key="3">
    <source>
        <dbReference type="ARBA" id="ARBA00023004"/>
    </source>
</evidence>
<keyword evidence="2" id="KW-0479">Metal-binding</keyword>
<proteinExistence type="predicted"/>
<dbReference type="GO" id="GO:0051537">
    <property type="term" value="F:2 iron, 2 sulfur cluster binding"/>
    <property type="evidence" value="ECO:0007669"/>
    <property type="project" value="UniProtKB-KW"/>
</dbReference>
<dbReference type="Proteomes" id="UP001359886">
    <property type="component" value="Unassembled WGS sequence"/>
</dbReference>
<evidence type="ECO:0000313" key="8">
    <source>
        <dbReference type="Proteomes" id="UP001359886"/>
    </source>
</evidence>
<keyword evidence="1" id="KW-0001">2Fe-2S</keyword>
<dbReference type="Pfam" id="PF09360">
    <property type="entry name" value="zf-CDGSH"/>
    <property type="match status" value="2"/>
</dbReference>
<reference evidence="7 8" key="1">
    <citation type="submission" date="2024-02" db="EMBL/GenBank/DDBJ databases">
        <title>A novel Wenzhouxiangellaceae bacterium, isolated from coastal sediments.</title>
        <authorList>
            <person name="Du Z.-J."/>
            <person name="Ye Y.-Q."/>
            <person name="Zhang X.-Y."/>
        </authorList>
    </citation>
    <scope>NUCLEOTIDE SEQUENCE [LARGE SCALE GENOMIC DNA]</scope>
    <source>
        <strain evidence="7 8">CH-27</strain>
    </source>
</reference>
<feature type="domain" description="Iron-binding zinc finger CDGSH type" evidence="6">
    <location>
        <begin position="150"/>
        <end position="210"/>
    </location>
</feature>
<feature type="compositionally biased region" description="Polar residues" evidence="5">
    <location>
        <begin position="20"/>
        <end position="31"/>
    </location>
</feature>
<feature type="region of interest" description="Disordered" evidence="5">
    <location>
        <begin position="1"/>
        <end position="31"/>
    </location>
</feature>
<sequence length="213" mass="23262">MEDPSKAVAKPTLSPDRETSTPGSVAKNSDGSFIAYMDDSARAHEALPGEDLTTSAKALDRWFRKRQKTKSQPRLLEIPNEALVSSAGPLHLTGNITLVDENGNVSYANHLNLCRCGASRGKPVCDGQHLEREFLHSGRIQEASDAVHSERPCKITLSAIKDGPLTFRGRLRLHNNLGQECVKQRGALCRCGQSTNKPFCDGSHEKVGFRSGR</sequence>
<feature type="domain" description="Iron-binding zinc finger CDGSH type" evidence="6">
    <location>
        <begin position="104"/>
        <end position="135"/>
    </location>
</feature>
<protein>
    <submittedName>
        <fullName evidence="7">CDGSH iron-sulfur domain-containing protein</fullName>
    </submittedName>
</protein>
<dbReference type="GO" id="GO:0046872">
    <property type="term" value="F:metal ion binding"/>
    <property type="evidence" value="ECO:0007669"/>
    <property type="project" value="UniProtKB-KW"/>
</dbReference>